<evidence type="ECO:0000256" key="7">
    <source>
        <dbReference type="SAM" id="MobiDB-lite"/>
    </source>
</evidence>
<reference evidence="9 10" key="1">
    <citation type="journal article" date="2020" name="Cell Rep.">
        <title>Local necrotic cells trigger systemic immune activation via gut microbiome dysbiosis in Drosophila.</title>
        <authorList>
            <person name="Kosakamoto H."/>
            <person name="Yamauchi T."/>
            <person name="Akuzawa-Tokita Y."/>
            <person name="Nishimura K."/>
            <person name="Soga T."/>
            <person name="Murakami T."/>
            <person name="Mori H."/>
            <person name="Yamamoto K."/>
            <person name="Miyazaki R."/>
            <person name="Koto A."/>
            <person name="Miura M."/>
            <person name="Obata F."/>
        </authorList>
    </citation>
    <scope>NUCLEOTIDE SEQUENCE [LARGE SCALE GENOMIC DNA]</scope>
    <source>
        <strain evidence="9 10">Ai</strain>
    </source>
</reference>
<keyword evidence="5" id="KW-0862">Zinc</keyword>
<proteinExistence type="inferred from homology"/>
<dbReference type="RefSeq" id="WP_086654645.1">
    <property type="nucleotide sequence ID" value="NZ_BLJP01000005.1"/>
</dbReference>
<dbReference type="InterPro" id="IPR050153">
    <property type="entry name" value="Metal_Ion_Import_ABC"/>
</dbReference>
<dbReference type="InterPro" id="IPR003593">
    <property type="entry name" value="AAA+_ATPase"/>
</dbReference>
<dbReference type="InterPro" id="IPR027417">
    <property type="entry name" value="P-loop_NTPase"/>
</dbReference>
<dbReference type="EMBL" id="BLJP01000005">
    <property type="protein sequence ID" value="GFE93584.1"/>
    <property type="molecule type" value="Genomic_DNA"/>
</dbReference>
<keyword evidence="10" id="KW-1185">Reference proteome</keyword>
<dbReference type="PANTHER" id="PTHR42734:SF17">
    <property type="entry name" value="METAL TRANSPORT SYSTEM ATP-BINDING PROTEIN TM_0124-RELATED"/>
    <property type="match status" value="1"/>
</dbReference>
<keyword evidence="2" id="KW-0813">Transport</keyword>
<evidence type="ECO:0000256" key="6">
    <source>
        <dbReference type="ARBA" id="ARBA00023065"/>
    </source>
</evidence>
<keyword evidence="5" id="KW-0864">Zinc transport</keyword>
<evidence type="ECO:0000256" key="4">
    <source>
        <dbReference type="ARBA" id="ARBA00022840"/>
    </source>
</evidence>
<name>A0A6V8I8F0_9PROT</name>
<dbReference type="InterPro" id="IPR003439">
    <property type="entry name" value="ABC_transporter-like_ATP-bd"/>
</dbReference>
<evidence type="ECO:0000256" key="1">
    <source>
        <dbReference type="ARBA" id="ARBA00005417"/>
    </source>
</evidence>
<evidence type="ECO:0000313" key="9">
    <source>
        <dbReference type="EMBL" id="GFE93584.1"/>
    </source>
</evidence>
<protein>
    <submittedName>
        <fullName evidence="9">ABC transporter ATP-binding protein</fullName>
    </submittedName>
</protein>
<dbReference type="Pfam" id="PF00005">
    <property type="entry name" value="ABC_tran"/>
    <property type="match status" value="1"/>
</dbReference>
<dbReference type="Proteomes" id="UP000548726">
    <property type="component" value="Unassembled WGS sequence"/>
</dbReference>
<feature type="domain" description="ABC transporter" evidence="8">
    <location>
        <begin position="43"/>
        <end position="275"/>
    </location>
</feature>
<evidence type="ECO:0000256" key="2">
    <source>
        <dbReference type="ARBA" id="ARBA00022448"/>
    </source>
</evidence>
<dbReference type="SUPFAM" id="SSF52540">
    <property type="entry name" value="P-loop containing nucleoside triphosphate hydrolases"/>
    <property type="match status" value="1"/>
</dbReference>
<dbReference type="Gene3D" id="3.40.50.300">
    <property type="entry name" value="P-loop containing nucleotide triphosphate hydrolases"/>
    <property type="match status" value="1"/>
</dbReference>
<evidence type="ECO:0000313" key="10">
    <source>
        <dbReference type="Proteomes" id="UP000548726"/>
    </source>
</evidence>
<gene>
    <name evidence="9" type="ORF">DmAi_16430</name>
</gene>
<dbReference type="PANTHER" id="PTHR42734">
    <property type="entry name" value="METAL TRANSPORT SYSTEM ATP-BINDING PROTEIN TM_0124-RELATED"/>
    <property type="match status" value="1"/>
</dbReference>
<evidence type="ECO:0000256" key="3">
    <source>
        <dbReference type="ARBA" id="ARBA00022741"/>
    </source>
</evidence>
<keyword evidence="3" id="KW-0547">Nucleotide-binding</keyword>
<dbReference type="InterPro" id="IPR017871">
    <property type="entry name" value="ABC_transporter-like_CS"/>
</dbReference>
<comment type="similarity">
    <text evidence="1">Belongs to the ABC transporter superfamily.</text>
</comment>
<sequence>MRSGHPITPNTAAESAPDGAPAQSVRLSASCGFPHVGSAPESICLKDVTLARGGRVVLSQISLAIPQGSFVGVLGANGAGKTTLFHALLGLEPAVQGALSVNGQPVRRGNRAVGYMPQMRKLVGGQFTGWSMVASALHGQRWGLPWYSRAGRAAVDVALAAVDAQDLAQRPVSALSGGERQRLLLAQTLLDDPSVLLLDEPLASLDPARMRETVERIHTLARARKMTVLMSAHDINPLLGMMDHVLYLARGRALLGTVDEVITTKALTALYGAPVDVVRAGGRVFVVAEGGGSALQEHDCGGCGAHA</sequence>
<keyword evidence="6" id="KW-0406">Ion transport</keyword>
<evidence type="ECO:0000256" key="5">
    <source>
        <dbReference type="ARBA" id="ARBA00022906"/>
    </source>
</evidence>
<organism evidence="9 10">
    <name type="scientific">Acetobacter persici</name>
    <dbReference type="NCBI Taxonomy" id="1076596"/>
    <lineage>
        <taxon>Bacteria</taxon>
        <taxon>Pseudomonadati</taxon>
        <taxon>Pseudomonadota</taxon>
        <taxon>Alphaproteobacteria</taxon>
        <taxon>Acetobacterales</taxon>
        <taxon>Acetobacteraceae</taxon>
        <taxon>Acetobacter</taxon>
    </lineage>
</organism>
<evidence type="ECO:0000259" key="8">
    <source>
        <dbReference type="PROSITE" id="PS50893"/>
    </source>
</evidence>
<dbReference type="GO" id="GO:0005524">
    <property type="term" value="F:ATP binding"/>
    <property type="evidence" value="ECO:0007669"/>
    <property type="project" value="UniProtKB-KW"/>
</dbReference>
<keyword evidence="4 9" id="KW-0067">ATP-binding</keyword>
<dbReference type="SMART" id="SM00382">
    <property type="entry name" value="AAA"/>
    <property type="match status" value="1"/>
</dbReference>
<comment type="caution">
    <text evidence="9">The sequence shown here is derived from an EMBL/GenBank/DDBJ whole genome shotgun (WGS) entry which is preliminary data.</text>
</comment>
<feature type="region of interest" description="Disordered" evidence="7">
    <location>
        <begin position="1"/>
        <end position="21"/>
    </location>
</feature>
<dbReference type="PROSITE" id="PS50893">
    <property type="entry name" value="ABC_TRANSPORTER_2"/>
    <property type="match status" value="1"/>
</dbReference>
<dbReference type="PROSITE" id="PS00211">
    <property type="entry name" value="ABC_TRANSPORTER_1"/>
    <property type="match status" value="1"/>
</dbReference>
<dbReference type="OrthoDB" id="9810077at2"/>
<dbReference type="AlphaFoldDB" id="A0A6V8I8F0"/>
<dbReference type="GO" id="GO:0006829">
    <property type="term" value="P:zinc ion transport"/>
    <property type="evidence" value="ECO:0007669"/>
    <property type="project" value="UniProtKB-KW"/>
</dbReference>
<accession>A0A6V8I8F0</accession>
<dbReference type="GO" id="GO:0016887">
    <property type="term" value="F:ATP hydrolysis activity"/>
    <property type="evidence" value="ECO:0007669"/>
    <property type="project" value="InterPro"/>
</dbReference>